<dbReference type="PANTHER" id="PTHR11271">
    <property type="entry name" value="GUANINE DEAMINASE"/>
    <property type="match status" value="1"/>
</dbReference>
<dbReference type="Gene3D" id="2.30.40.10">
    <property type="entry name" value="Urease, subunit C, domain 1"/>
    <property type="match status" value="1"/>
</dbReference>
<evidence type="ECO:0000256" key="2">
    <source>
        <dbReference type="ARBA" id="ARBA00006745"/>
    </source>
</evidence>
<dbReference type="Gene3D" id="3.20.20.140">
    <property type="entry name" value="Metal-dependent hydrolases"/>
    <property type="match status" value="1"/>
</dbReference>
<keyword evidence="6 8" id="KW-0862">Zinc</keyword>
<keyword evidence="11" id="KW-1185">Reference proteome</keyword>
<accession>A0ABU7G8N0</accession>
<evidence type="ECO:0000313" key="11">
    <source>
        <dbReference type="Proteomes" id="UP001310248"/>
    </source>
</evidence>
<dbReference type="InterPro" id="IPR011059">
    <property type="entry name" value="Metal-dep_hydrolase_composite"/>
</dbReference>
<evidence type="ECO:0000256" key="7">
    <source>
        <dbReference type="NCBIfam" id="TIGR02967"/>
    </source>
</evidence>
<evidence type="ECO:0000256" key="8">
    <source>
        <dbReference type="RuleBase" id="RU366009"/>
    </source>
</evidence>
<evidence type="ECO:0000256" key="5">
    <source>
        <dbReference type="ARBA" id="ARBA00022801"/>
    </source>
</evidence>
<dbReference type="EC" id="3.5.4.3" evidence="3 7"/>
<name>A0ABU7G8N0_9ALTE</name>
<comment type="similarity">
    <text evidence="2 8">Belongs to the metallo-dependent hydrolases superfamily. ATZ/TRZ family.</text>
</comment>
<comment type="function">
    <text evidence="8">Catalyzes the hydrolytic deamination of guanine, producing xanthine and ammonia.</text>
</comment>
<dbReference type="InterPro" id="IPR014311">
    <property type="entry name" value="Guanine_deaminase"/>
</dbReference>
<reference evidence="10 11" key="2">
    <citation type="submission" date="2023-12" db="EMBL/GenBank/DDBJ databases">
        <authorList>
            <consortium name="Cladostephus spongiosus"/>
            <person name="Lorente B."/>
            <person name="Cabral C."/>
            <person name="Frias J."/>
            <person name="Faria J."/>
            <person name="Toubarro D."/>
        </authorList>
    </citation>
    <scope>NUCLEOTIDE SEQUENCE [LARGE SCALE GENOMIC DNA]</scope>
    <source>
        <strain evidence="10 11">ZMCS4</strain>
    </source>
</reference>
<dbReference type="Proteomes" id="UP001310248">
    <property type="component" value="Unassembled WGS sequence"/>
</dbReference>
<dbReference type="SUPFAM" id="SSF51338">
    <property type="entry name" value="Composite domain of metallo-dependent hydrolases"/>
    <property type="match status" value="1"/>
</dbReference>
<comment type="catalytic activity">
    <reaction evidence="8">
        <text>guanine + H2O + H(+) = xanthine + NH4(+)</text>
        <dbReference type="Rhea" id="RHEA:14665"/>
        <dbReference type="ChEBI" id="CHEBI:15377"/>
        <dbReference type="ChEBI" id="CHEBI:15378"/>
        <dbReference type="ChEBI" id="CHEBI:16235"/>
        <dbReference type="ChEBI" id="CHEBI:17712"/>
        <dbReference type="ChEBI" id="CHEBI:28938"/>
        <dbReference type="EC" id="3.5.4.3"/>
    </reaction>
</comment>
<comment type="caution">
    <text evidence="10">The sequence shown here is derived from an EMBL/GenBank/DDBJ whole genome shotgun (WGS) entry which is preliminary data.</text>
</comment>
<feature type="domain" description="Amidohydrolase-related" evidence="9">
    <location>
        <begin position="66"/>
        <end position="427"/>
    </location>
</feature>
<dbReference type="InterPro" id="IPR006680">
    <property type="entry name" value="Amidohydro-rel"/>
</dbReference>
<evidence type="ECO:0000256" key="1">
    <source>
        <dbReference type="ARBA" id="ARBA00004984"/>
    </source>
</evidence>
<evidence type="ECO:0000256" key="3">
    <source>
        <dbReference type="ARBA" id="ARBA00012781"/>
    </source>
</evidence>
<reference evidence="11" key="1">
    <citation type="submission" date="2023-07" db="EMBL/GenBank/DDBJ databases">
        <title>Draft genome sequence of Agarivorans aestuarii strain ZMCS4, a CAZymes producing bacteria isolated from the marine brown algae Clodostephus spongiosus.</title>
        <authorList>
            <person name="Lorente B."/>
            <person name="Cabral C."/>
            <person name="Frias J."/>
            <person name="Faria J."/>
            <person name="Toubarro D."/>
        </authorList>
    </citation>
    <scope>NUCLEOTIDE SEQUENCE [LARGE SCALE GENOMIC DNA]</scope>
    <source>
        <strain evidence="11">ZMCS4</strain>
    </source>
</reference>
<dbReference type="PANTHER" id="PTHR11271:SF6">
    <property type="entry name" value="GUANINE DEAMINASE"/>
    <property type="match status" value="1"/>
</dbReference>
<dbReference type="NCBIfam" id="NF006679">
    <property type="entry name" value="PRK09228.1"/>
    <property type="match status" value="1"/>
</dbReference>
<dbReference type="NCBIfam" id="TIGR02967">
    <property type="entry name" value="guan_deamin"/>
    <property type="match status" value="1"/>
</dbReference>
<keyword evidence="4 8" id="KW-0479">Metal-binding</keyword>
<organism evidence="10 11">
    <name type="scientific">Agarivorans aestuarii</name>
    <dbReference type="NCBI Taxonomy" id="1563703"/>
    <lineage>
        <taxon>Bacteria</taxon>
        <taxon>Pseudomonadati</taxon>
        <taxon>Pseudomonadota</taxon>
        <taxon>Gammaproteobacteria</taxon>
        <taxon>Alteromonadales</taxon>
        <taxon>Alteromonadaceae</taxon>
        <taxon>Agarivorans</taxon>
    </lineage>
</organism>
<evidence type="ECO:0000256" key="4">
    <source>
        <dbReference type="ARBA" id="ARBA00022723"/>
    </source>
</evidence>
<keyword evidence="5 8" id="KW-0378">Hydrolase</keyword>
<proteinExistence type="inferred from homology"/>
<evidence type="ECO:0000259" key="9">
    <source>
        <dbReference type="Pfam" id="PF01979"/>
    </source>
</evidence>
<dbReference type="SUPFAM" id="SSF51556">
    <property type="entry name" value="Metallo-dependent hydrolases"/>
    <property type="match status" value="1"/>
</dbReference>
<protein>
    <recommendedName>
        <fullName evidence="3 7">Guanine deaminase</fullName>
        <shortName evidence="8">Guanase</shortName>
        <ecNumber evidence="3 7">3.5.4.3</ecNumber>
    </recommendedName>
    <alternativeName>
        <fullName evidence="8">Guanine aminohydrolase</fullName>
    </alternativeName>
</protein>
<dbReference type="RefSeq" id="WP_329776554.1">
    <property type="nucleotide sequence ID" value="NZ_JAYDYW010000016.1"/>
</dbReference>
<dbReference type="EMBL" id="JAYDYW010000016">
    <property type="protein sequence ID" value="MEE1675768.1"/>
    <property type="molecule type" value="Genomic_DNA"/>
</dbReference>
<dbReference type="Pfam" id="PF01979">
    <property type="entry name" value="Amidohydro_1"/>
    <property type="match status" value="1"/>
</dbReference>
<gene>
    <name evidence="10" type="primary">guaD</name>
    <name evidence="10" type="ORF">SNR37_001095</name>
</gene>
<comment type="cofactor">
    <cofactor evidence="8">
        <name>Zn(2+)</name>
        <dbReference type="ChEBI" id="CHEBI:29105"/>
    </cofactor>
    <text evidence="8">Binds 1 zinc ion per subunit.</text>
</comment>
<evidence type="ECO:0000256" key="6">
    <source>
        <dbReference type="ARBA" id="ARBA00022833"/>
    </source>
</evidence>
<dbReference type="InterPro" id="IPR051607">
    <property type="entry name" value="Metallo-dep_hydrolases"/>
</dbReference>
<evidence type="ECO:0000313" key="10">
    <source>
        <dbReference type="EMBL" id="MEE1675768.1"/>
    </source>
</evidence>
<comment type="pathway">
    <text evidence="1 8">Purine metabolism; guanine degradation; xanthine from guanine: step 1/1.</text>
</comment>
<sequence length="439" mass="48466">MTRQFHRGSILHFPKATIAPSDNYQYLQDGLLVVEHGLIQHLGDAQDYLDNNPEVQQAVVQHQGLIIPGLIDSHVHYPQVEIIASYGKQLLDWLNTYTFPAEQQFVEAAYARAQAEFFLQQLFAHGTTTASVYATVHPQSVSSFFEVSESYNARMICGKVLMDRNCPTALQDSAESGYHESKKLLEQWHKNGRQLYAITPRFAPTSSEAQLAKAGQLAKEHPDSFIQTHLSENPTEVQWINELFPDYSDYLAVYEAHDLVRERSLFGHGIHLTDREYLALASSGATINFCPSSNLFLGSGLFNYQRAQANGVAVALASDVGGGTSLSMFANQADAYKVCQLQQASLSPFDSLYLCTQGAAVAMGIETQVGNLNVGSEADFIELDLQPTPMLSQRLNKASSLSEKLFAINTLGDDRVINATYVAGKQVYKKGQHYVATAL</sequence>
<dbReference type="GO" id="GO:0008892">
    <property type="term" value="F:guanine deaminase activity"/>
    <property type="evidence" value="ECO:0007669"/>
    <property type="project" value="UniProtKB-EC"/>
</dbReference>
<dbReference type="InterPro" id="IPR032466">
    <property type="entry name" value="Metal_Hydrolase"/>
</dbReference>